<dbReference type="GO" id="GO:0006412">
    <property type="term" value="P:translation"/>
    <property type="evidence" value="ECO:0007669"/>
    <property type="project" value="UniProtKB-UniRule"/>
</dbReference>
<organism evidence="10 11">
    <name type="scientific">Candidatus Pantoea edessiphila</name>
    <dbReference type="NCBI Taxonomy" id="2044610"/>
    <lineage>
        <taxon>Bacteria</taxon>
        <taxon>Pseudomonadati</taxon>
        <taxon>Pseudomonadota</taxon>
        <taxon>Gammaproteobacteria</taxon>
        <taxon>Enterobacterales</taxon>
        <taxon>Erwiniaceae</taxon>
        <taxon>Pantoea</taxon>
    </lineage>
</organism>
<dbReference type="OrthoDB" id="9808307at2"/>
<dbReference type="GO" id="GO:0003735">
    <property type="term" value="F:structural constituent of ribosome"/>
    <property type="evidence" value="ECO:0007669"/>
    <property type="project" value="InterPro"/>
</dbReference>
<dbReference type="InterPro" id="IPR043141">
    <property type="entry name" value="Ribosomal_uL10-like_sf"/>
</dbReference>
<dbReference type="Gene3D" id="3.30.70.1730">
    <property type="match status" value="1"/>
</dbReference>
<dbReference type="GO" id="GO:0070180">
    <property type="term" value="F:large ribosomal subunit rRNA binding"/>
    <property type="evidence" value="ECO:0007669"/>
    <property type="project" value="UniProtKB-UniRule"/>
</dbReference>
<comment type="subunit">
    <text evidence="9">Part of the ribosomal stalk of the 50S ribosomal subunit. The N-terminus interacts with L11 and the large rRNA to form the base of the stalk. The C-terminus forms an elongated spine to which L12 dimers bind in a sequential fashion forming a multimeric L10(L12)X complex.</text>
</comment>
<comment type="caution">
    <text evidence="10">The sequence shown here is derived from an EMBL/GenBank/DDBJ whole genome shotgun (WGS) entry which is preliminary data.</text>
</comment>
<comment type="function">
    <text evidence="1 9">Forms part of the ribosomal stalk, playing a central role in the interaction of the ribosome with GTP-bound translation factors.</text>
</comment>
<evidence type="ECO:0000256" key="6">
    <source>
        <dbReference type="ARBA" id="ARBA00023274"/>
    </source>
</evidence>
<evidence type="ECO:0000256" key="8">
    <source>
        <dbReference type="ARBA" id="ARBA00035202"/>
    </source>
</evidence>
<dbReference type="EMBL" id="PDKT01000001">
    <property type="protein sequence ID" value="PPI88293.1"/>
    <property type="molecule type" value="Genomic_DNA"/>
</dbReference>
<keyword evidence="5 9" id="KW-0689">Ribosomal protein</keyword>
<name>A0A2P5T158_9GAMM</name>
<evidence type="ECO:0000256" key="5">
    <source>
        <dbReference type="ARBA" id="ARBA00022980"/>
    </source>
</evidence>
<evidence type="ECO:0000256" key="9">
    <source>
        <dbReference type="HAMAP-Rule" id="MF_00362"/>
    </source>
</evidence>
<dbReference type="Proteomes" id="UP000296153">
    <property type="component" value="Unassembled WGS sequence"/>
</dbReference>
<dbReference type="FunFam" id="3.30.70.1730:FF:000001">
    <property type="entry name" value="50S ribosomal protein L10"/>
    <property type="match status" value="1"/>
</dbReference>
<evidence type="ECO:0000256" key="3">
    <source>
        <dbReference type="ARBA" id="ARBA00022730"/>
    </source>
</evidence>
<dbReference type="AlphaFoldDB" id="A0A2P5T158"/>
<evidence type="ECO:0000256" key="4">
    <source>
        <dbReference type="ARBA" id="ARBA00022884"/>
    </source>
</evidence>
<comment type="similarity">
    <text evidence="2 9">Belongs to the universal ribosomal protein uL10 family.</text>
</comment>
<dbReference type="CDD" id="cd05797">
    <property type="entry name" value="Ribosomal_L10"/>
    <property type="match status" value="1"/>
</dbReference>
<sequence>MPLGLKDKKKIVTKIYEIAKQSISAVVADFRGVTVDKITELREQARKSGVYIYVVRNTLLHRIVKHTQFKCLTNTFIGPTLIAYSIEHPGIAARLLRDFARENITFKIKAAAFENKFIDADNIDLLADLPTYEEAIINLMFTMKEAAAGKIVRVLTAIHNVKNVI</sequence>
<keyword evidence="3 9" id="KW-0699">rRNA-binding</keyword>
<dbReference type="Pfam" id="PF00466">
    <property type="entry name" value="Ribosomal_L10"/>
    <property type="match status" value="1"/>
</dbReference>
<dbReference type="GO" id="GO:0015934">
    <property type="term" value="C:large ribosomal subunit"/>
    <property type="evidence" value="ECO:0007669"/>
    <property type="project" value="InterPro"/>
</dbReference>
<proteinExistence type="inferred from homology"/>
<dbReference type="PANTHER" id="PTHR11560">
    <property type="entry name" value="39S RIBOSOMAL PROTEIN L10, MITOCHONDRIAL"/>
    <property type="match status" value="1"/>
</dbReference>
<dbReference type="HAMAP" id="MF_00362">
    <property type="entry name" value="Ribosomal_uL10"/>
    <property type="match status" value="1"/>
</dbReference>
<evidence type="ECO:0000313" key="10">
    <source>
        <dbReference type="EMBL" id="PPI88293.1"/>
    </source>
</evidence>
<dbReference type="RefSeq" id="WP_136130904.1">
    <property type="nucleotide sequence ID" value="NZ_PDKT01000001.1"/>
</dbReference>
<comment type="function">
    <text evidence="7">Protein L10 is also a translational repressor protein. It controls the translation of the rplJL-rpoBC operon by binding to its mRNA.</text>
</comment>
<dbReference type="InterPro" id="IPR047865">
    <property type="entry name" value="Ribosomal_uL10_bac_type"/>
</dbReference>
<dbReference type="InterPro" id="IPR002363">
    <property type="entry name" value="Ribosomal_uL10_CS_bac"/>
</dbReference>
<dbReference type="NCBIfam" id="NF000955">
    <property type="entry name" value="PRK00099.1-1"/>
    <property type="match status" value="1"/>
</dbReference>
<accession>A0A2P5T158</accession>
<dbReference type="SUPFAM" id="SSF160369">
    <property type="entry name" value="Ribosomal protein L10-like"/>
    <property type="match status" value="1"/>
</dbReference>
<evidence type="ECO:0000313" key="11">
    <source>
        <dbReference type="Proteomes" id="UP000296153"/>
    </source>
</evidence>
<evidence type="ECO:0000256" key="1">
    <source>
        <dbReference type="ARBA" id="ARBA00002633"/>
    </source>
</evidence>
<reference evidence="10 11" key="1">
    <citation type="journal article" date="2018" name="Genome Biol. Evol.">
        <title>Cladogenesis and Genomic Streamlining in Extracellular Endosymbionts of Tropical Stink Bugs.</title>
        <authorList>
            <person name="Otero-Bravo A."/>
            <person name="Goffredi S."/>
            <person name="Sabree Z.L."/>
        </authorList>
    </citation>
    <scope>NUCLEOTIDE SEQUENCE [LARGE SCALE GENOMIC DNA]</scope>
    <source>
        <strain evidence="10 11">SoEE</strain>
    </source>
</reference>
<dbReference type="PROSITE" id="PS01109">
    <property type="entry name" value="RIBOSOMAL_L10"/>
    <property type="match status" value="1"/>
</dbReference>
<evidence type="ECO:0000256" key="2">
    <source>
        <dbReference type="ARBA" id="ARBA00008889"/>
    </source>
</evidence>
<dbReference type="Gene3D" id="6.10.250.2350">
    <property type="match status" value="1"/>
</dbReference>
<protein>
    <recommendedName>
        <fullName evidence="8 9">Large ribosomal subunit protein uL10</fullName>
    </recommendedName>
</protein>
<dbReference type="InterPro" id="IPR022973">
    <property type="entry name" value="Ribosomal_uL10_bac"/>
</dbReference>
<dbReference type="InterPro" id="IPR001790">
    <property type="entry name" value="Ribosomal_uL10"/>
</dbReference>
<keyword evidence="4 9" id="KW-0694">RNA-binding</keyword>
<evidence type="ECO:0000256" key="7">
    <source>
        <dbReference type="ARBA" id="ARBA00024685"/>
    </source>
</evidence>
<gene>
    <name evidence="9" type="primary">rplJ</name>
    <name evidence="10" type="ORF">CRV12_01550</name>
</gene>
<keyword evidence="6 9" id="KW-0687">Ribonucleoprotein</keyword>